<evidence type="ECO:0000313" key="3">
    <source>
        <dbReference type="Proteomes" id="UP001209540"/>
    </source>
</evidence>
<accession>A0AAD5PDV2</accession>
<dbReference type="Proteomes" id="UP001209540">
    <property type="component" value="Unassembled WGS sequence"/>
</dbReference>
<dbReference type="EMBL" id="JAIXMP010000013">
    <property type="protein sequence ID" value="KAI9263141.1"/>
    <property type="molecule type" value="Genomic_DNA"/>
</dbReference>
<feature type="compositionally biased region" description="Polar residues" evidence="1">
    <location>
        <begin position="142"/>
        <end position="151"/>
    </location>
</feature>
<feature type="compositionally biased region" description="Polar residues" evidence="1">
    <location>
        <begin position="71"/>
        <end position="99"/>
    </location>
</feature>
<gene>
    <name evidence="2" type="ORF">BDA99DRAFT_58526</name>
</gene>
<feature type="region of interest" description="Disordered" evidence="1">
    <location>
        <begin position="52"/>
        <end position="175"/>
    </location>
</feature>
<name>A0AAD5PDV2_9FUNG</name>
<reference evidence="2" key="2">
    <citation type="submission" date="2023-02" db="EMBL/GenBank/DDBJ databases">
        <authorList>
            <consortium name="DOE Joint Genome Institute"/>
            <person name="Mondo S.J."/>
            <person name="Chang Y."/>
            <person name="Wang Y."/>
            <person name="Ahrendt S."/>
            <person name="Andreopoulos W."/>
            <person name="Barry K."/>
            <person name="Beard J."/>
            <person name="Benny G.L."/>
            <person name="Blankenship S."/>
            <person name="Bonito G."/>
            <person name="Cuomo C."/>
            <person name="Desiro A."/>
            <person name="Gervers K.A."/>
            <person name="Hundley H."/>
            <person name="Kuo A."/>
            <person name="LaButti K."/>
            <person name="Lang B.F."/>
            <person name="Lipzen A."/>
            <person name="O'Donnell K."/>
            <person name="Pangilinan J."/>
            <person name="Reynolds N."/>
            <person name="Sandor L."/>
            <person name="Smith M.W."/>
            <person name="Tsang A."/>
            <person name="Grigoriev I.V."/>
            <person name="Stajich J.E."/>
            <person name="Spatafora J.W."/>
        </authorList>
    </citation>
    <scope>NUCLEOTIDE SEQUENCE</scope>
    <source>
        <strain evidence="2">RSA 2281</strain>
    </source>
</reference>
<dbReference type="AlphaFoldDB" id="A0AAD5PDV2"/>
<evidence type="ECO:0000313" key="2">
    <source>
        <dbReference type="EMBL" id="KAI9263141.1"/>
    </source>
</evidence>
<sequence length="196" mass="21331">MTRESRNYYNGGHNSGGLGDALSHLVEAGKNVALSKANTALAAAVNEANTALAKATDPSRSNTHIRGVGFSFNTPQRSHSDSNIYHQHQQAASTITPISASVRPTPPTPSSNSRQHHHHQHTRNNNPNTPVDRNRPLPTPPQHSASTSSINPFDPVVSPNDELPPPSYEAHFHDRRVELHDVDRIMQSTAQVSRST</sequence>
<organism evidence="2 3">
    <name type="scientific">Phascolomyces articulosus</name>
    <dbReference type="NCBI Taxonomy" id="60185"/>
    <lineage>
        <taxon>Eukaryota</taxon>
        <taxon>Fungi</taxon>
        <taxon>Fungi incertae sedis</taxon>
        <taxon>Mucoromycota</taxon>
        <taxon>Mucoromycotina</taxon>
        <taxon>Mucoromycetes</taxon>
        <taxon>Mucorales</taxon>
        <taxon>Lichtheimiaceae</taxon>
        <taxon>Phascolomyces</taxon>
    </lineage>
</organism>
<keyword evidence="3" id="KW-1185">Reference proteome</keyword>
<evidence type="ECO:0000256" key="1">
    <source>
        <dbReference type="SAM" id="MobiDB-lite"/>
    </source>
</evidence>
<comment type="caution">
    <text evidence="2">The sequence shown here is derived from an EMBL/GenBank/DDBJ whole genome shotgun (WGS) entry which is preliminary data.</text>
</comment>
<proteinExistence type="predicted"/>
<reference evidence="2" key="1">
    <citation type="journal article" date="2022" name="IScience">
        <title>Evolution of zygomycete secretomes and the origins of terrestrial fungal ecologies.</title>
        <authorList>
            <person name="Chang Y."/>
            <person name="Wang Y."/>
            <person name="Mondo S."/>
            <person name="Ahrendt S."/>
            <person name="Andreopoulos W."/>
            <person name="Barry K."/>
            <person name="Beard J."/>
            <person name="Benny G.L."/>
            <person name="Blankenship S."/>
            <person name="Bonito G."/>
            <person name="Cuomo C."/>
            <person name="Desiro A."/>
            <person name="Gervers K.A."/>
            <person name="Hundley H."/>
            <person name="Kuo A."/>
            <person name="LaButti K."/>
            <person name="Lang B.F."/>
            <person name="Lipzen A."/>
            <person name="O'Donnell K."/>
            <person name="Pangilinan J."/>
            <person name="Reynolds N."/>
            <person name="Sandor L."/>
            <person name="Smith M.E."/>
            <person name="Tsang A."/>
            <person name="Grigoriev I.V."/>
            <person name="Stajich J.E."/>
            <person name="Spatafora J.W."/>
        </authorList>
    </citation>
    <scope>NUCLEOTIDE SEQUENCE</scope>
    <source>
        <strain evidence="2">RSA 2281</strain>
    </source>
</reference>
<protein>
    <submittedName>
        <fullName evidence="2">Uncharacterized protein</fullName>
    </submittedName>
</protein>